<proteinExistence type="predicted"/>
<comment type="caution">
    <text evidence="4">The sequence shown here is derived from an EMBL/GenBank/DDBJ whole genome shotgun (WGS) entry which is preliminary data.</text>
</comment>
<feature type="region of interest" description="Disordered" evidence="2">
    <location>
        <begin position="353"/>
        <end position="449"/>
    </location>
</feature>
<dbReference type="AlphaFoldDB" id="A0A162CM78"/>
<feature type="transmembrane region" description="Helical" evidence="3">
    <location>
        <begin position="21"/>
        <end position="44"/>
    </location>
</feature>
<dbReference type="RefSeq" id="WP_061950315.1">
    <property type="nucleotide sequence ID" value="NZ_LTAO01000040.1"/>
</dbReference>
<evidence type="ECO:0000256" key="2">
    <source>
        <dbReference type="SAM" id="MobiDB-lite"/>
    </source>
</evidence>
<keyword evidence="5" id="KW-1185">Reference proteome</keyword>
<dbReference type="STRING" id="519424.AZF04_13720"/>
<dbReference type="InterPro" id="IPR052258">
    <property type="entry name" value="Diverse_Func_Domain-Protein"/>
</dbReference>
<keyword evidence="1" id="KW-0175">Coiled coil</keyword>
<accession>A0A162CM78</accession>
<keyword evidence="3" id="KW-0812">Transmembrane</keyword>
<gene>
    <name evidence="4" type="ORF">AZF04_13720</name>
</gene>
<reference evidence="4" key="1">
    <citation type="submission" date="2016-02" db="EMBL/GenBank/DDBJ databases">
        <title>Genome sequence of Bacillus trypoxylicola KCTC 13244(T).</title>
        <authorList>
            <person name="Jeong H."/>
            <person name="Park S.-H."/>
            <person name="Choi S.-K."/>
        </authorList>
    </citation>
    <scope>NUCLEOTIDE SEQUENCE [LARGE SCALE GENOMIC DNA]</scope>
    <source>
        <strain evidence="4">KCTC 13244</strain>
    </source>
</reference>
<dbReference type="PANTHER" id="PTHR37612:SF20">
    <property type="entry name" value="PER-HEXAMER REPEAT PROTEIN 5-RELATED"/>
    <property type="match status" value="1"/>
</dbReference>
<feature type="compositionally biased region" description="Gly residues" evidence="2">
    <location>
        <begin position="418"/>
        <end position="444"/>
    </location>
</feature>
<organism evidence="4 5">
    <name type="scientific">Alkalihalobacillus trypoxylicola</name>
    <dbReference type="NCBI Taxonomy" id="519424"/>
    <lineage>
        <taxon>Bacteria</taxon>
        <taxon>Bacillati</taxon>
        <taxon>Bacillota</taxon>
        <taxon>Bacilli</taxon>
        <taxon>Bacillales</taxon>
        <taxon>Bacillaceae</taxon>
        <taxon>Alkalihalobacillus</taxon>
    </lineage>
</organism>
<feature type="compositionally biased region" description="Low complexity" evidence="2">
    <location>
        <begin position="355"/>
        <end position="384"/>
    </location>
</feature>
<feature type="compositionally biased region" description="Low complexity" evidence="2">
    <location>
        <begin position="398"/>
        <end position="417"/>
    </location>
</feature>
<evidence type="ECO:0008006" key="6">
    <source>
        <dbReference type="Google" id="ProtNLM"/>
    </source>
</evidence>
<feature type="coiled-coil region" evidence="1">
    <location>
        <begin position="288"/>
        <end position="322"/>
    </location>
</feature>
<dbReference type="OrthoDB" id="2380672at2"/>
<keyword evidence="3" id="KW-1133">Transmembrane helix</keyword>
<feature type="compositionally biased region" description="Polar residues" evidence="2">
    <location>
        <begin position="385"/>
        <end position="397"/>
    </location>
</feature>
<feature type="transmembrane region" description="Helical" evidence="3">
    <location>
        <begin position="50"/>
        <end position="71"/>
    </location>
</feature>
<feature type="transmembrane region" description="Helical" evidence="3">
    <location>
        <begin position="140"/>
        <end position="157"/>
    </location>
</feature>
<dbReference type="Proteomes" id="UP000075806">
    <property type="component" value="Unassembled WGS sequence"/>
</dbReference>
<name>A0A162CM78_9BACI</name>
<evidence type="ECO:0000256" key="1">
    <source>
        <dbReference type="SAM" id="Coils"/>
    </source>
</evidence>
<protein>
    <recommendedName>
        <fullName evidence="6">DUF4175 domain-containing protein</fullName>
    </recommendedName>
</protein>
<evidence type="ECO:0000256" key="3">
    <source>
        <dbReference type="SAM" id="Phobius"/>
    </source>
</evidence>
<evidence type="ECO:0000313" key="5">
    <source>
        <dbReference type="Proteomes" id="UP000075806"/>
    </source>
</evidence>
<dbReference type="PANTHER" id="PTHR37612">
    <property type="entry name" value="FIBROIN HEAVY CHAIN FIB-H LIKE PROTEIN"/>
    <property type="match status" value="1"/>
</dbReference>
<evidence type="ECO:0000313" key="4">
    <source>
        <dbReference type="EMBL" id="KYG25544.1"/>
    </source>
</evidence>
<dbReference type="EMBL" id="LTAO01000040">
    <property type="protein sequence ID" value="KYG25544.1"/>
    <property type="molecule type" value="Genomic_DNA"/>
</dbReference>
<sequence length="526" mass="58427">MSTENSFIDLLKKVKTKLFKHFILQTVGFAFFCCLTVILFFTLLQRFLTISTPLVWLVSLSLVTIGITFFIRWKNNPTLKDAAAHFDNVVGEDRVKTALNYQEDEHWIAVSQRRETVQKMKKNFTEVMQLKKIKVHKGKLALSFIFVSIVALSHLFPSESMLIAQNMNVQKELNKKTLEELEEKVEEEELEEIKEELLEKENMKLDDHQSSEEFLKDLMSMEKELALESGNIEEIVDEYEEKMTKSDSDMFSEALEFVSQQDVEGLESWLDSLEANALNELVKEWNELESEQLSEQELAELLEAFQEEMNELLANMDQLAKMKSMQQMLQQLASNHQLSMLAAGISSQQALTYDSQNSNSSSASTSNGSNQGQSSGSNSTSGSQDNKSNNADSNSEQSDGNQSSNDGEGSGNSSNSGSGNGTGSGSGNGSGSGSGSGNGAGLGLGSRELAIPERLEGQTNIEEDYAELGEGESTIQQSESPALKGNIRPYEEVLGQYENLLRQNIDRKQLPSHLEGIIEGYFSELK</sequence>
<keyword evidence="3" id="KW-0472">Membrane</keyword>
<feature type="coiled-coil region" evidence="1">
    <location>
        <begin position="164"/>
        <end position="206"/>
    </location>
</feature>